<keyword evidence="6" id="KW-0407">Ion channel</keyword>
<comment type="function">
    <text evidence="6">Forms chloride channels.</text>
</comment>
<dbReference type="AlphaFoldDB" id="E9GF20"/>
<keyword evidence="8" id="KW-1185">Reference proteome</keyword>
<evidence type="ECO:0000256" key="4">
    <source>
        <dbReference type="ARBA" id="ARBA00023136"/>
    </source>
</evidence>
<keyword evidence="6" id="KW-0868">Chloride</keyword>
<evidence type="ECO:0000313" key="7">
    <source>
        <dbReference type="EMBL" id="EFX81931.1"/>
    </source>
</evidence>
<organism evidence="7 8">
    <name type="scientific">Daphnia pulex</name>
    <name type="common">Water flea</name>
    <dbReference type="NCBI Taxonomy" id="6669"/>
    <lineage>
        <taxon>Eukaryota</taxon>
        <taxon>Metazoa</taxon>
        <taxon>Ecdysozoa</taxon>
        <taxon>Arthropoda</taxon>
        <taxon>Crustacea</taxon>
        <taxon>Branchiopoda</taxon>
        <taxon>Diplostraca</taxon>
        <taxon>Cladocera</taxon>
        <taxon>Anomopoda</taxon>
        <taxon>Daphniidae</taxon>
        <taxon>Daphnia</taxon>
    </lineage>
</organism>
<feature type="transmembrane region" description="Helical" evidence="6">
    <location>
        <begin position="276"/>
        <end position="293"/>
    </location>
</feature>
<evidence type="ECO:0000256" key="2">
    <source>
        <dbReference type="ARBA" id="ARBA00022692"/>
    </source>
</evidence>
<dbReference type="KEGG" id="dpx:DAPPUDRAFT_49696"/>
<evidence type="ECO:0000256" key="5">
    <source>
        <dbReference type="ARBA" id="ARBA00034769"/>
    </source>
</evidence>
<keyword evidence="6" id="KW-0869">Chloride channel</keyword>
<dbReference type="Pfam" id="PF01062">
    <property type="entry name" value="Bestrophin"/>
    <property type="match status" value="1"/>
</dbReference>
<keyword evidence="2 6" id="KW-0812">Transmembrane</keyword>
<feature type="transmembrane region" description="Helical" evidence="6">
    <location>
        <begin position="231"/>
        <end position="256"/>
    </location>
</feature>
<protein>
    <recommendedName>
        <fullName evidence="6">Bestrophin homolog</fullName>
    </recommendedName>
</protein>
<dbReference type="GO" id="GO:1902476">
    <property type="term" value="P:chloride transmembrane transport"/>
    <property type="evidence" value="ECO:0000318"/>
    <property type="project" value="GO_Central"/>
</dbReference>
<keyword evidence="6" id="KW-0406">Ion transport</keyword>
<dbReference type="PANTHER" id="PTHR10736">
    <property type="entry name" value="BESTROPHIN"/>
    <property type="match status" value="1"/>
</dbReference>
<dbReference type="OMA" id="YKELICL"/>
<dbReference type="GO" id="GO:0005254">
    <property type="term" value="F:chloride channel activity"/>
    <property type="evidence" value="ECO:0000318"/>
    <property type="project" value="GO_Central"/>
</dbReference>
<keyword evidence="6" id="KW-1003">Cell membrane</keyword>
<feature type="transmembrane region" description="Helical" evidence="6">
    <location>
        <begin position="34"/>
        <end position="54"/>
    </location>
</feature>
<evidence type="ECO:0000313" key="8">
    <source>
        <dbReference type="Proteomes" id="UP000000305"/>
    </source>
</evidence>
<dbReference type="OrthoDB" id="201595at2759"/>
<name>E9GF20_DAPPU</name>
<dbReference type="InterPro" id="IPR021134">
    <property type="entry name" value="Bestrophin-like"/>
</dbReference>
<dbReference type="GO" id="GO:0034707">
    <property type="term" value="C:chloride channel complex"/>
    <property type="evidence" value="ECO:0007669"/>
    <property type="project" value="UniProtKB-KW"/>
</dbReference>
<keyword evidence="3 6" id="KW-1133">Transmembrane helix</keyword>
<keyword evidence="6" id="KW-0813">Transport</keyword>
<evidence type="ECO:0000256" key="1">
    <source>
        <dbReference type="ARBA" id="ARBA00004370"/>
    </source>
</evidence>
<dbReference type="GO" id="GO:0005886">
    <property type="term" value="C:plasma membrane"/>
    <property type="evidence" value="ECO:0000318"/>
    <property type="project" value="GO_Central"/>
</dbReference>
<dbReference type="HOGENOM" id="CLU_018069_0_1_1"/>
<dbReference type="eggNOG" id="KOG3547">
    <property type="taxonomic scope" value="Eukaryota"/>
</dbReference>
<comment type="subcellular location">
    <subcellularLocation>
        <location evidence="6">Cell membrane</location>
        <topology evidence="6">Multi-pass membrane protein</topology>
    </subcellularLocation>
    <subcellularLocation>
        <location evidence="1">Membrane</location>
    </subcellularLocation>
</comment>
<dbReference type="InParanoid" id="E9GF20"/>
<dbReference type="EMBL" id="GL732541">
    <property type="protein sequence ID" value="EFX81931.1"/>
    <property type="molecule type" value="Genomic_DNA"/>
</dbReference>
<feature type="transmembrane region" description="Helical" evidence="6">
    <location>
        <begin position="74"/>
        <end position="97"/>
    </location>
</feature>
<dbReference type="PhylomeDB" id="E9GF20"/>
<dbReference type="PANTHER" id="PTHR10736:SF0">
    <property type="entry name" value="BESTROPHIN HOMOLOG"/>
    <property type="match status" value="1"/>
</dbReference>
<keyword evidence="4 6" id="KW-0472">Membrane</keyword>
<proteinExistence type="inferred from homology"/>
<accession>E9GF20</accession>
<reference evidence="7 8" key="1">
    <citation type="journal article" date="2011" name="Science">
        <title>The ecoresponsive genome of Daphnia pulex.</title>
        <authorList>
            <person name="Colbourne J.K."/>
            <person name="Pfrender M.E."/>
            <person name="Gilbert D."/>
            <person name="Thomas W.K."/>
            <person name="Tucker A."/>
            <person name="Oakley T.H."/>
            <person name="Tokishita S."/>
            <person name="Aerts A."/>
            <person name="Arnold G.J."/>
            <person name="Basu M.K."/>
            <person name="Bauer D.J."/>
            <person name="Caceres C.E."/>
            <person name="Carmel L."/>
            <person name="Casola C."/>
            <person name="Choi J.H."/>
            <person name="Detter J.C."/>
            <person name="Dong Q."/>
            <person name="Dusheyko S."/>
            <person name="Eads B.D."/>
            <person name="Frohlich T."/>
            <person name="Geiler-Samerotte K.A."/>
            <person name="Gerlach D."/>
            <person name="Hatcher P."/>
            <person name="Jogdeo S."/>
            <person name="Krijgsveld J."/>
            <person name="Kriventseva E.V."/>
            <person name="Kultz D."/>
            <person name="Laforsch C."/>
            <person name="Lindquist E."/>
            <person name="Lopez J."/>
            <person name="Manak J.R."/>
            <person name="Muller J."/>
            <person name="Pangilinan J."/>
            <person name="Patwardhan R.P."/>
            <person name="Pitluck S."/>
            <person name="Pritham E.J."/>
            <person name="Rechtsteiner A."/>
            <person name="Rho M."/>
            <person name="Rogozin I.B."/>
            <person name="Sakarya O."/>
            <person name="Salamov A."/>
            <person name="Schaack S."/>
            <person name="Shapiro H."/>
            <person name="Shiga Y."/>
            <person name="Skalitzky C."/>
            <person name="Smith Z."/>
            <person name="Souvorov A."/>
            <person name="Sung W."/>
            <person name="Tang Z."/>
            <person name="Tsuchiya D."/>
            <person name="Tu H."/>
            <person name="Vos H."/>
            <person name="Wang M."/>
            <person name="Wolf Y.I."/>
            <person name="Yamagata H."/>
            <person name="Yamada T."/>
            <person name="Ye Y."/>
            <person name="Shaw J.R."/>
            <person name="Andrews J."/>
            <person name="Crease T.J."/>
            <person name="Tang H."/>
            <person name="Lucas S.M."/>
            <person name="Robertson H.M."/>
            <person name="Bork P."/>
            <person name="Koonin E.V."/>
            <person name="Zdobnov E.M."/>
            <person name="Grigoriev I.V."/>
            <person name="Lynch M."/>
            <person name="Boore J.L."/>
        </authorList>
    </citation>
    <scope>NUCLEOTIDE SEQUENCE [LARGE SCALE GENOMIC DNA]</scope>
</reference>
<comment type="similarity">
    <text evidence="5 6">Belongs to the anion channel-forming bestrophin (TC 1.A.46) family. Calcium-sensitive chloride channel subfamily.</text>
</comment>
<dbReference type="Proteomes" id="UP000000305">
    <property type="component" value="Unassembled WGS sequence"/>
</dbReference>
<evidence type="ECO:0000256" key="3">
    <source>
        <dbReference type="ARBA" id="ARBA00022989"/>
    </source>
</evidence>
<dbReference type="InterPro" id="IPR000615">
    <property type="entry name" value="Bestrophin"/>
</dbReference>
<gene>
    <name evidence="7" type="ORF">DAPPUDRAFT_49696</name>
</gene>
<evidence type="ECO:0000256" key="6">
    <source>
        <dbReference type="RuleBase" id="RU363126"/>
    </source>
</evidence>
<sequence length="330" mass="38725">MSRSFWRNCRTCSLFDGFKSLFLLFKWRSSLYKLCYKELICLLIPYFSLTVVYRKALDEDGKRLFEQFVRYFDQYLDMISLPFILGFYVATVAARWWQQYMALPWPDRLILTIAAYVHGYDSESKKLKKTLVRHCNLMGVLLVRSLSRTNNNCKKILEEAVKLGGFMTKREKIYYESIETNVNLYWLPGLWFAQNLQAAFVQGCVKDTYAVNQIMEELLDYRGKCGTLWTYSWISIPLIYTQVVTLAVYSFFFACIMGHQRIVDPTSAENGITADLYYGFSLVLKFFFYMGLLKLAEQMICPYGDGDEHFDVDFLLNRHAQVVLLIFLNC</sequence>